<gene>
    <name evidence="9" type="ORF">EGT71_15180</name>
</gene>
<feature type="transmembrane region" description="Helical" evidence="7">
    <location>
        <begin position="217"/>
        <end position="238"/>
    </location>
</feature>
<sequence>MNDNKMTPLERRATWGLGTVFSLRMLGMFMVLPVLTTYGMALQGASEALIGLAIGIYGLAQAVFQIPFGLLSDRIGRKPLIIGGLAIFVLGSVIAAMTDSIWGVILGRALQGSGAIAAAVMALLSDLTREQNRTKAMAFIGVSFGVTFAIAMVIGPIVTHALGLHALFWMIAILATLGILLTLWVVPNSENHVLNRESGMVKGCFSKVLANKKLLKLNIGIMCLHILLMSTFVALPHQLEAAGYPAAEHWKIYLVTMLIAFVSVVPFIIYAEVKRRMKRVFVFCIMVIAIAEVVLWGAGPLLWQQILGIQLFFVAFNLMEALLPSLISKESPAGYKGTAMGVYSTSQFLGVAIGGSVGGWLAQYFDTQTVFLAGALLAALWLMVGFTMDEPPYVSSIRVELPEDVQADEALKTRLLAKAGVSEAVVVPQEHSAYVKIDSKVTNRYEIEQVVKGLA</sequence>
<evidence type="ECO:0000256" key="7">
    <source>
        <dbReference type="SAM" id="Phobius"/>
    </source>
</evidence>
<keyword evidence="3" id="KW-1003">Cell membrane</keyword>
<reference evidence="9 10" key="1">
    <citation type="submission" date="2018-10" db="EMBL/GenBank/DDBJ databases">
        <title>Transmission dynamics of multidrug resistant bacteria on intensive care unit surfaces.</title>
        <authorList>
            <person name="D'Souza A.W."/>
            <person name="Potter R.F."/>
            <person name="Wallace M."/>
            <person name="Shupe A."/>
            <person name="Patel S."/>
            <person name="Sun S."/>
            <person name="Gul D."/>
            <person name="Kwon J.H."/>
            <person name="Andleeb S."/>
            <person name="Burnham C.-A.D."/>
            <person name="Dantas G."/>
        </authorList>
    </citation>
    <scope>NUCLEOTIDE SEQUENCE [LARGE SCALE GENOMIC DNA]</scope>
    <source>
        <strain evidence="9 10">AS_373</strain>
    </source>
</reference>
<dbReference type="Gene3D" id="1.20.1250.20">
    <property type="entry name" value="MFS general substrate transporter like domains"/>
    <property type="match status" value="1"/>
</dbReference>
<feature type="transmembrane region" description="Helical" evidence="7">
    <location>
        <begin position="309"/>
        <end position="328"/>
    </location>
</feature>
<feature type="transmembrane region" description="Helical" evidence="7">
    <location>
        <begin position="48"/>
        <end position="68"/>
    </location>
</feature>
<dbReference type="Proteomes" id="UP000275331">
    <property type="component" value="Unassembled WGS sequence"/>
</dbReference>
<dbReference type="Gene3D" id="3.30.70.100">
    <property type="match status" value="1"/>
</dbReference>
<feature type="domain" description="Major facilitator superfamily (MFS) profile" evidence="8">
    <location>
        <begin position="1"/>
        <end position="393"/>
    </location>
</feature>
<dbReference type="InterPro" id="IPR020846">
    <property type="entry name" value="MFS_dom"/>
</dbReference>
<feature type="transmembrane region" description="Helical" evidence="7">
    <location>
        <begin position="280"/>
        <end position="303"/>
    </location>
</feature>
<protein>
    <submittedName>
        <fullName evidence="9">MFS transporter</fullName>
    </submittedName>
</protein>
<dbReference type="OrthoDB" id="9764259at2"/>
<evidence type="ECO:0000256" key="1">
    <source>
        <dbReference type="ARBA" id="ARBA00004651"/>
    </source>
</evidence>
<keyword evidence="2" id="KW-0813">Transport</keyword>
<evidence type="ECO:0000313" key="10">
    <source>
        <dbReference type="Proteomes" id="UP000275331"/>
    </source>
</evidence>
<evidence type="ECO:0000256" key="2">
    <source>
        <dbReference type="ARBA" id="ARBA00022448"/>
    </source>
</evidence>
<organism evidence="9 10">
    <name type="scientific">Atlantibacter subterraneus</name>
    <dbReference type="NCBI Taxonomy" id="255519"/>
    <lineage>
        <taxon>Bacteria</taxon>
        <taxon>Pseudomonadati</taxon>
        <taxon>Pseudomonadota</taxon>
        <taxon>Gammaproteobacteria</taxon>
        <taxon>Enterobacterales</taxon>
        <taxon>Enterobacteriaceae</taxon>
        <taxon>Atlantibacter</taxon>
    </lineage>
</organism>
<evidence type="ECO:0000256" key="4">
    <source>
        <dbReference type="ARBA" id="ARBA00022692"/>
    </source>
</evidence>
<evidence type="ECO:0000313" key="9">
    <source>
        <dbReference type="EMBL" id="RSE24516.1"/>
    </source>
</evidence>
<dbReference type="EMBL" id="RHXB01000010">
    <property type="protein sequence ID" value="RSE24516.1"/>
    <property type="molecule type" value="Genomic_DNA"/>
</dbReference>
<feature type="transmembrane region" description="Helical" evidence="7">
    <location>
        <begin position="250"/>
        <end position="273"/>
    </location>
</feature>
<comment type="subcellular location">
    <subcellularLocation>
        <location evidence="1">Cell membrane</location>
        <topology evidence="1">Multi-pass membrane protein</topology>
    </subcellularLocation>
</comment>
<dbReference type="PANTHER" id="PTHR23517">
    <property type="entry name" value="RESISTANCE PROTEIN MDTM, PUTATIVE-RELATED-RELATED"/>
    <property type="match status" value="1"/>
</dbReference>
<feature type="transmembrane region" description="Helical" evidence="7">
    <location>
        <begin position="340"/>
        <end position="362"/>
    </location>
</feature>
<evidence type="ECO:0000259" key="8">
    <source>
        <dbReference type="PROSITE" id="PS50850"/>
    </source>
</evidence>
<dbReference type="CDD" id="cd17472">
    <property type="entry name" value="MFS_YajR_like"/>
    <property type="match status" value="1"/>
</dbReference>
<feature type="transmembrane region" description="Helical" evidence="7">
    <location>
        <begin position="136"/>
        <end position="158"/>
    </location>
</feature>
<dbReference type="InterPro" id="IPR054152">
    <property type="entry name" value="YajR_YAM"/>
</dbReference>
<dbReference type="Pfam" id="PF21987">
    <property type="entry name" value="YajR_YAM"/>
    <property type="match status" value="1"/>
</dbReference>
<name>A0A3R9FQK0_9ENTR</name>
<dbReference type="RefSeq" id="WP_125294064.1">
    <property type="nucleotide sequence ID" value="NZ_JAPTZM010000003.1"/>
</dbReference>
<accession>A0A3R9FQK0</accession>
<dbReference type="PANTHER" id="PTHR23517:SF2">
    <property type="entry name" value="MULTIDRUG RESISTANCE PROTEIN MDTH"/>
    <property type="match status" value="1"/>
</dbReference>
<keyword evidence="4 7" id="KW-0812">Transmembrane</keyword>
<dbReference type="PROSITE" id="PS50850">
    <property type="entry name" value="MFS"/>
    <property type="match status" value="1"/>
</dbReference>
<keyword evidence="6 7" id="KW-0472">Membrane</keyword>
<evidence type="ECO:0000256" key="5">
    <source>
        <dbReference type="ARBA" id="ARBA00022989"/>
    </source>
</evidence>
<dbReference type="GO" id="GO:0005886">
    <property type="term" value="C:plasma membrane"/>
    <property type="evidence" value="ECO:0007669"/>
    <property type="project" value="UniProtKB-SubCell"/>
</dbReference>
<keyword evidence="5 7" id="KW-1133">Transmembrane helix</keyword>
<feature type="transmembrane region" description="Helical" evidence="7">
    <location>
        <begin position="104"/>
        <end position="124"/>
    </location>
</feature>
<evidence type="ECO:0000256" key="6">
    <source>
        <dbReference type="ARBA" id="ARBA00023136"/>
    </source>
</evidence>
<feature type="transmembrane region" description="Helical" evidence="7">
    <location>
        <begin position="368"/>
        <end position="388"/>
    </location>
</feature>
<dbReference type="GO" id="GO:0022857">
    <property type="term" value="F:transmembrane transporter activity"/>
    <property type="evidence" value="ECO:0007669"/>
    <property type="project" value="InterPro"/>
</dbReference>
<dbReference type="SUPFAM" id="SSF103473">
    <property type="entry name" value="MFS general substrate transporter"/>
    <property type="match status" value="1"/>
</dbReference>
<feature type="transmembrane region" description="Helical" evidence="7">
    <location>
        <begin position="80"/>
        <end position="98"/>
    </location>
</feature>
<dbReference type="InterPro" id="IPR011701">
    <property type="entry name" value="MFS"/>
</dbReference>
<proteinExistence type="predicted"/>
<evidence type="ECO:0000256" key="3">
    <source>
        <dbReference type="ARBA" id="ARBA00022475"/>
    </source>
</evidence>
<comment type="caution">
    <text evidence="9">The sequence shown here is derived from an EMBL/GenBank/DDBJ whole genome shotgun (WGS) entry which is preliminary data.</text>
</comment>
<feature type="transmembrane region" description="Helical" evidence="7">
    <location>
        <begin position="21"/>
        <end position="42"/>
    </location>
</feature>
<dbReference type="InterPro" id="IPR050171">
    <property type="entry name" value="MFS_Transporters"/>
</dbReference>
<feature type="transmembrane region" description="Helical" evidence="7">
    <location>
        <begin position="164"/>
        <end position="186"/>
    </location>
</feature>
<dbReference type="InterPro" id="IPR036259">
    <property type="entry name" value="MFS_trans_sf"/>
</dbReference>
<dbReference type="Pfam" id="PF07690">
    <property type="entry name" value="MFS_1"/>
    <property type="match status" value="1"/>
</dbReference>
<dbReference type="AlphaFoldDB" id="A0A3R9FQK0"/>